<evidence type="ECO:0000313" key="15">
    <source>
        <dbReference type="RefSeq" id="XP_025062638.1"/>
    </source>
</evidence>
<proteinExistence type="inferred from homology"/>
<evidence type="ECO:0000256" key="2">
    <source>
        <dbReference type="ARBA" id="ARBA00004220"/>
    </source>
</evidence>
<dbReference type="PANTHER" id="PTHR45905">
    <property type="entry name" value="GOLGI-LOCALIZED, GAMMA-ADAPTIN EAR CONTAINING, ARF BINDING PROTEIN"/>
    <property type="match status" value="1"/>
</dbReference>
<keyword evidence="4" id="KW-0813">Transport</keyword>
<feature type="region of interest" description="Disordered" evidence="10">
    <location>
        <begin position="404"/>
        <end position="461"/>
    </location>
</feature>
<dbReference type="Pfam" id="PF00790">
    <property type="entry name" value="VHS"/>
    <property type="match status" value="1"/>
</dbReference>
<dbReference type="Pfam" id="PF18308">
    <property type="entry name" value="GGA_N-GAT"/>
    <property type="match status" value="1"/>
</dbReference>
<dbReference type="KEGG" id="asn:102376375"/>
<keyword evidence="6" id="KW-0832">Ubl conjugation</keyword>
<sequence>MKNCGKRFHDEVGKFRFLNELIKVVSPKYLGSRTSEKVKSKILELMYSWTLGLPLEVKITEAYQMLKKQGIVKCDPKLPDDAPFPPPPPRPKNIIFDDEEKSKMLARLLKSSHPEDLRAANKLIKEMVQEDQKRMEKISKRVNAIEEVNNNVKLLTEMVTSYTKGETTESNEDLMKELYQRCERMRPPFLPSPLWPAWHRSPATRWHPSPTQTVGCCSQGLTCWWWLGGGRHSAMYPLFHDGVGGEKHGKCSRKGAGRDTVDAEGSVYMPGTSACSDRCLCNSWLLVLVCLICFPLFSRHPPLCCLQCPPTPPLSAEILQANDNLTQVINLYKQLVKGEEINGETVAGPLRGSTSALLDLSGLDMVVTGPSYPALPTLSGGTGVPVPDQASSISLLDDELMSLGLNDPPLPSAQGMGSSGWNSFQSSDSSELGIPSNTAASATQADAGAPARKSSSATSGLDDLDLLGKTLLQQSLPPESQQVRWEKQPPPRLTLRDLQNKSSSGASVKITGTPALLGKISLNPTTTQPSPSEQPPSTSLPTTAPMPTGAVPAAALVGPPAAMSPQEISLANITVPLESIKPSSILPVTVYDQHGFRVLFHFARDSLPERPDVLVVVISMLSTAPLPICNIVFQSAVPKVMKVKLQPPSGTELPAFNPIVHPTAITQVLLLANPQKEKVRLRYKLTFTMGEQTYNEMGDVDQFPPPESWGNL</sequence>
<dbReference type="Gene3D" id="1.20.58.160">
    <property type="match status" value="2"/>
</dbReference>
<dbReference type="SUPFAM" id="SSF49348">
    <property type="entry name" value="Clathrin adaptor appendage domain"/>
    <property type="match status" value="1"/>
</dbReference>
<evidence type="ECO:0000256" key="8">
    <source>
        <dbReference type="ARBA" id="ARBA00023034"/>
    </source>
</evidence>
<evidence type="ECO:0000259" key="11">
    <source>
        <dbReference type="PROSITE" id="PS50179"/>
    </source>
</evidence>
<dbReference type="PROSITE" id="PS50180">
    <property type="entry name" value="GAE"/>
    <property type="match status" value="1"/>
</dbReference>
<dbReference type="GeneID" id="102376375"/>
<feature type="domain" description="GAE" evidence="12">
    <location>
        <begin position="583"/>
        <end position="704"/>
    </location>
</feature>
<dbReference type="InterPro" id="IPR038425">
    <property type="entry name" value="GAT_sf"/>
</dbReference>
<dbReference type="InterPro" id="IPR008942">
    <property type="entry name" value="ENTH_VHS"/>
</dbReference>
<dbReference type="CTD" id="26088"/>
<comment type="similarity">
    <text evidence="3">Belongs to the GGA protein family.</text>
</comment>
<dbReference type="PANTHER" id="PTHR45905:SF4">
    <property type="entry name" value="ADP-RIBOSYLATION FACTOR-BINDING PROTEIN GGA1"/>
    <property type="match status" value="1"/>
</dbReference>
<dbReference type="STRING" id="38654.A0A3Q0GWT2"/>
<feature type="region of interest" description="Disordered" evidence="10">
    <location>
        <begin position="474"/>
        <end position="547"/>
    </location>
</feature>
<dbReference type="GO" id="GO:0005802">
    <property type="term" value="C:trans-Golgi network"/>
    <property type="evidence" value="ECO:0007669"/>
    <property type="project" value="InterPro"/>
</dbReference>
<feature type="domain" description="GAT" evidence="13">
    <location>
        <begin position="98"/>
        <end position="225"/>
    </location>
</feature>
<evidence type="ECO:0000256" key="6">
    <source>
        <dbReference type="ARBA" id="ARBA00022843"/>
    </source>
</evidence>
<dbReference type="SMART" id="SM00809">
    <property type="entry name" value="Alpha_adaptinC2"/>
    <property type="match status" value="1"/>
</dbReference>
<evidence type="ECO:0000256" key="9">
    <source>
        <dbReference type="ARBA" id="ARBA00023136"/>
    </source>
</evidence>
<dbReference type="InterPro" id="IPR002014">
    <property type="entry name" value="VHS_dom"/>
</dbReference>
<dbReference type="AlphaFoldDB" id="A0A3Q0GWT2"/>
<feature type="compositionally biased region" description="Low complexity" evidence="10">
    <location>
        <begin position="524"/>
        <end position="547"/>
    </location>
</feature>
<dbReference type="FunFam" id="1.20.5.170:FF:000023">
    <property type="entry name" value="ADP-ribosylation factor-binding protein GGA3 isoform X1"/>
    <property type="match status" value="1"/>
</dbReference>
<dbReference type="Proteomes" id="UP000189705">
    <property type="component" value="Unplaced"/>
</dbReference>
<keyword evidence="14" id="KW-1185">Reference proteome</keyword>
<feature type="compositionally biased region" description="Polar residues" evidence="10">
    <location>
        <begin position="415"/>
        <end position="438"/>
    </location>
</feature>
<dbReference type="InterPro" id="IPR008153">
    <property type="entry name" value="GAE_dom"/>
</dbReference>
<dbReference type="GO" id="GO:0035091">
    <property type="term" value="F:phosphatidylinositol binding"/>
    <property type="evidence" value="ECO:0007669"/>
    <property type="project" value="InterPro"/>
</dbReference>
<dbReference type="PROSITE" id="PS50179">
    <property type="entry name" value="VHS"/>
    <property type="match status" value="1"/>
</dbReference>
<dbReference type="InterPro" id="IPR004152">
    <property type="entry name" value="GAT_dom"/>
</dbReference>
<evidence type="ECO:0000256" key="7">
    <source>
        <dbReference type="ARBA" id="ARBA00022927"/>
    </source>
</evidence>
<evidence type="ECO:0000313" key="14">
    <source>
        <dbReference type="Proteomes" id="UP000189705"/>
    </source>
</evidence>
<dbReference type="RefSeq" id="XP_025062638.1">
    <property type="nucleotide sequence ID" value="XM_025206853.1"/>
</dbReference>
<dbReference type="GO" id="GO:0043130">
    <property type="term" value="F:ubiquitin binding"/>
    <property type="evidence" value="ECO:0007669"/>
    <property type="project" value="InterPro"/>
</dbReference>
<organism evidence="14 15">
    <name type="scientific">Alligator sinensis</name>
    <name type="common">Chinese alligator</name>
    <dbReference type="NCBI Taxonomy" id="38654"/>
    <lineage>
        <taxon>Eukaryota</taxon>
        <taxon>Metazoa</taxon>
        <taxon>Chordata</taxon>
        <taxon>Craniata</taxon>
        <taxon>Vertebrata</taxon>
        <taxon>Euteleostomi</taxon>
        <taxon>Archelosauria</taxon>
        <taxon>Archosauria</taxon>
        <taxon>Crocodylia</taxon>
        <taxon>Alligatoridae</taxon>
        <taxon>Alligatorinae</taxon>
        <taxon>Alligator</taxon>
    </lineage>
</organism>
<keyword evidence="9" id="KW-0472">Membrane</keyword>
<dbReference type="SUPFAM" id="SSF48464">
    <property type="entry name" value="ENTH/VHS domain"/>
    <property type="match status" value="1"/>
</dbReference>
<evidence type="ECO:0000259" key="13">
    <source>
        <dbReference type="PROSITE" id="PS50909"/>
    </source>
</evidence>
<dbReference type="GO" id="GO:0006886">
    <property type="term" value="P:intracellular protein transport"/>
    <property type="evidence" value="ECO:0007669"/>
    <property type="project" value="InterPro"/>
</dbReference>
<feature type="compositionally biased region" description="Low complexity" evidence="10">
    <location>
        <begin position="439"/>
        <end position="461"/>
    </location>
</feature>
<dbReference type="InterPro" id="IPR027422">
    <property type="entry name" value="GGA1-3"/>
</dbReference>
<dbReference type="FunFam" id="2.60.40.1230:FF:000001">
    <property type="entry name" value="ADP-ribosylation factor-binding protein GGA1 isoform 1"/>
    <property type="match status" value="1"/>
</dbReference>
<protein>
    <submittedName>
        <fullName evidence="15">ADP-ribosylation factor-binding protein GGA1</fullName>
    </submittedName>
</protein>
<evidence type="ECO:0000256" key="4">
    <source>
        <dbReference type="ARBA" id="ARBA00022448"/>
    </source>
</evidence>
<evidence type="ECO:0000256" key="1">
    <source>
        <dbReference type="ARBA" id="ARBA00004150"/>
    </source>
</evidence>
<evidence type="ECO:0000256" key="5">
    <source>
        <dbReference type="ARBA" id="ARBA00022753"/>
    </source>
</evidence>
<keyword evidence="8" id="KW-0333">Golgi apparatus</keyword>
<gene>
    <name evidence="15" type="primary">GGA1</name>
</gene>
<accession>A0A3Q0GWT2</accession>
<feature type="domain" description="VHS" evidence="11">
    <location>
        <begin position="1"/>
        <end position="74"/>
    </location>
</feature>
<evidence type="ECO:0000259" key="12">
    <source>
        <dbReference type="PROSITE" id="PS50180"/>
    </source>
</evidence>
<comment type="subcellular location">
    <subcellularLocation>
        <location evidence="2">Early endosome membrane</location>
        <topology evidence="2">Peripheral membrane protein</topology>
    </subcellularLocation>
    <subcellularLocation>
        <location evidence="1">Golgi apparatus</location>
        <location evidence="1">trans-Golgi network membrane</location>
        <topology evidence="1">Peripheral membrane protein</topology>
    </subcellularLocation>
</comment>
<dbReference type="GO" id="GO:0031901">
    <property type="term" value="C:early endosome membrane"/>
    <property type="evidence" value="ECO:0007669"/>
    <property type="project" value="UniProtKB-SubCell"/>
</dbReference>
<feature type="compositionally biased region" description="Basic and acidic residues" evidence="10">
    <location>
        <begin position="484"/>
        <end position="499"/>
    </location>
</feature>
<dbReference type="InterPro" id="IPR008152">
    <property type="entry name" value="Clathrin_a/b/g-adaptin_app_Ig"/>
</dbReference>
<dbReference type="GO" id="GO:0034394">
    <property type="term" value="P:protein localization to cell surface"/>
    <property type="evidence" value="ECO:0007669"/>
    <property type="project" value="TreeGrafter"/>
</dbReference>
<dbReference type="SUPFAM" id="SSF89009">
    <property type="entry name" value="GAT-like domain"/>
    <property type="match status" value="1"/>
</dbReference>
<keyword evidence="7" id="KW-0653">Protein transport</keyword>
<dbReference type="InParanoid" id="A0A3Q0GWT2"/>
<name>A0A3Q0GWT2_ALLSI</name>
<evidence type="ECO:0000256" key="10">
    <source>
        <dbReference type="SAM" id="MobiDB-lite"/>
    </source>
</evidence>
<evidence type="ECO:0000256" key="3">
    <source>
        <dbReference type="ARBA" id="ARBA00008099"/>
    </source>
</evidence>
<dbReference type="PROSITE" id="PS50909">
    <property type="entry name" value="GAT"/>
    <property type="match status" value="1"/>
</dbReference>
<dbReference type="GO" id="GO:0006893">
    <property type="term" value="P:Golgi to plasma membrane transport"/>
    <property type="evidence" value="ECO:0007669"/>
    <property type="project" value="TreeGrafter"/>
</dbReference>
<dbReference type="Pfam" id="PF02883">
    <property type="entry name" value="Alpha_adaptinC2"/>
    <property type="match status" value="1"/>
</dbReference>
<dbReference type="Pfam" id="PF03127">
    <property type="entry name" value="GAT"/>
    <property type="match status" value="1"/>
</dbReference>
<dbReference type="InterPro" id="IPR013041">
    <property type="entry name" value="Clathrin_app_Ig-like_sf"/>
</dbReference>
<dbReference type="Gene3D" id="2.60.40.1230">
    <property type="match status" value="1"/>
</dbReference>
<dbReference type="Gene3D" id="1.25.40.90">
    <property type="match status" value="1"/>
</dbReference>
<dbReference type="Gene3D" id="1.20.5.170">
    <property type="match status" value="1"/>
</dbReference>
<reference evidence="15" key="1">
    <citation type="submission" date="2025-08" db="UniProtKB">
        <authorList>
            <consortium name="RefSeq"/>
        </authorList>
    </citation>
    <scope>IDENTIFICATION</scope>
</reference>
<keyword evidence="5" id="KW-0967">Endosome</keyword>
<dbReference type="InterPro" id="IPR041198">
    <property type="entry name" value="GGA_N-GAT"/>
</dbReference>
<dbReference type="GO" id="GO:0031267">
    <property type="term" value="F:small GTPase binding"/>
    <property type="evidence" value="ECO:0007669"/>
    <property type="project" value="InterPro"/>
</dbReference>